<reference evidence="1 2" key="1">
    <citation type="submission" date="2019-06" db="EMBL/GenBank/DDBJ databases">
        <title>Sequencing the genomes of 1000 actinobacteria strains.</title>
        <authorList>
            <person name="Klenk H.-P."/>
        </authorList>
    </citation>
    <scope>NUCLEOTIDE SEQUENCE [LARGE SCALE GENOMIC DNA]</scope>
    <source>
        <strain evidence="1 2">DSM 18031</strain>
    </source>
</reference>
<protein>
    <submittedName>
        <fullName evidence="1">Uncharacterized protein</fullName>
    </submittedName>
</protein>
<dbReference type="EMBL" id="VFPN01000003">
    <property type="protein sequence ID" value="TQM61124.1"/>
    <property type="molecule type" value="Genomic_DNA"/>
</dbReference>
<evidence type="ECO:0000313" key="2">
    <source>
        <dbReference type="Proteomes" id="UP000318331"/>
    </source>
</evidence>
<comment type="caution">
    <text evidence="1">The sequence shown here is derived from an EMBL/GenBank/DDBJ whole genome shotgun (WGS) entry which is preliminary data.</text>
</comment>
<keyword evidence="2" id="KW-1185">Reference proteome</keyword>
<dbReference type="AlphaFoldDB" id="A0A543HS88"/>
<gene>
    <name evidence="1" type="ORF">FB466_2055</name>
</gene>
<organism evidence="1 2">
    <name type="scientific">Klugiella xanthotipulae</name>
    <dbReference type="NCBI Taxonomy" id="244735"/>
    <lineage>
        <taxon>Bacteria</taxon>
        <taxon>Bacillati</taxon>
        <taxon>Actinomycetota</taxon>
        <taxon>Actinomycetes</taxon>
        <taxon>Micrococcales</taxon>
        <taxon>Microbacteriaceae</taxon>
        <taxon>Klugiella</taxon>
    </lineage>
</organism>
<accession>A0A543HS88</accession>
<sequence>MSVGWSALAQAAATLLRDALCMRSVMPDLEENAAPDLVGNEKAENVEVAPSISLGSDLVARTRIAKAFVTNAPQIDVSRLIAPSTLNAIQSMQTARFSELISAMKSVNPVVDLSPFVESVNVSQSFATGIAPLIAKIQTSVPKISFPTVARFMIPTLSWIAQDQLDRIFERIDWESLRRRSLIPANWPENFEEFLPAIEEALNVEGLPLAWVPRREIFLKLVTASSAEERIVILHEHRDAVLEDCTKLVLGFENDFMAAQIPLAEEVIEACHSGHWRVAAVSAVMIVHTIVENLDWPTNPQGLVKNHGFAGSSVSDETIEKATRAPFVSFYVEWHPKSGKPQPKGIARHMISHRVSDEHLDEHNCMIAVMLMASLMESVFQLGLGDAITVVT</sequence>
<proteinExistence type="predicted"/>
<evidence type="ECO:0000313" key="1">
    <source>
        <dbReference type="EMBL" id="TQM61124.1"/>
    </source>
</evidence>
<dbReference type="Proteomes" id="UP000318331">
    <property type="component" value="Unassembled WGS sequence"/>
</dbReference>
<name>A0A543HS88_9MICO</name>